<dbReference type="Proteomes" id="UP000054217">
    <property type="component" value="Unassembled WGS sequence"/>
</dbReference>
<dbReference type="SUPFAM" id="SSF52540">
    <property type="entry name" value="P-loop containing nucleoside triphosphate hydrolases"/>
    <property type="match status" value="1"/>
</dbReference>
<dbReference type="AlphaFoldDB" id="A0A0C3NLS9"/>
<dbReference type="OrthoDB" id="163438at2759"/>
<evidence type="ECO:0000259" key="2">
    <source>
        <dbReference type="Pfam" id="PF24883"/>
    </source>
</evidence>
<reference evidence="3 4" key="1">
    <citation type="submission" date="2014-04" db="EMBL/GenBank/DDBJ databases">
        <authorList>
            <consortium name="DOE Joint Genome Institute"/>
            <person name="Kuo A."/>
            <person name="Kohler A."/>
            <person name="Costa M.D."/>
            <person name="Nagy L.G."/>
            <person name="Floudas D."/>
            <person name="Copeland A."/>
            <person name="Barry K.W."/>
            <person name="Cichocki N."/>
            <person name="Veneault-Fourrey C."/>
            <person name="LaButti K."/>
            <person name="Lindquist E.A."/>
            <person name="Lipzen A."/>
            <person name="Lundell T."/>
            <person name="Morin E."/>
            <person name="Murat C."/>
            <person name="Sun H."/>
            <person name="Tunlid A."/>
            <person name="Henrissat B."/>
            <person name="Grigoriev I.V."/>
            <person name="Hibbett D.S."/>
            <person name="Martin F."/>
            <person name="Nordberg H.P."/>
            <person name="Cantor M.N."/>
            <person name="Hua S.X."/>
        </authorList>
    </citation>
    <scope>NUCLEOTIDE SEQUENCE [LARGE SCALE GENOMIC DNA]</scope>
    <source>
        <strain evidence="3 4">Marx 270</strain>
    </source>
</reference>
<dbReference type="Pfam" id="PF24883">
    <property type="entry name" value="NPHP3_N"/>
    <property type="match status" value="1"/>
</dbReference>
<organism evidence="3 4">
    <name type="scientific">Pisolithus tinctorius Marx 270</name>
    <dbReference type="NCBI Taxonomy" id="870435"/>
    <lineage>
        <taxon>Eukaryota</taxon>
        <taxon>Fungi</taxon>
        <taxon>Dikarya</taxon>
        <taxon>Basidiomycota</taxon>
        <taxon>Agaricomycotina</taxon>
        <taxon>Agaricomycetes</taxon>
        <taxon>Agaricomycetidae</taxon>
        <taxon>Boletales</taxon>
        <taxon>Sclerodermatineae</taxon>
        <taxon>Pisolithaceae</taxon>
        <taxon>Pisolithus</taxon>
    </lineage>
</organism>
<dbReference type="STRING" id="870435.A0A0C3NLS9"/>
<evidence type="ECO:0000256" key="1">
    <source>
        <dbReference type="ARBA" id="ARBA00022737"/>
    </source>
</evidence>
<dbReference type="HOGENOM" id="CLU_000288_6_8_1"/>
<keyword evidence="4" id="KW-1185">Reference proteome</keyword>
<keyword evidence="1" id="KW-0677">Repeat</keyword>
<dbReference type="PANTHER" id="PTHR10039:SF17">
    <property type="entry name" value="FUNGAL STAND N-TERMINAL GOODBYE DOMAIN-CONTAINING PROTEIN-RELATED"/>
    <property type="match status" value="1"/>
</dbReference>
<dbReference type="InterPro" id="IPR027417">
    <property type="entry name" value="P-loop_NTPase"/>
</dbReference>
<protein>
    <recommendedName>
        <fullName evidence="2">Nephrocystin 3-like N-terminal domain-containing protein</fullName>
    </recommendedName>
</protein>
<feature type="domain" description="Nephrocystin 3-like N-terminal" evidence="2">
    <location>
        <begin position="53"/>
        <end position="197"/>
    </location>
</feature>
<evidence type="ECO:0000313" key="4">
    <source>
        <dbReference type="Proteomes" id="UP000054217"/>
    </source>
</evidence>
<dbReference type="Gene3D" id="3.40.50.300">
    <property type="entry name" value="P-loop containing nucleotide triphosphate hydrolases"/>
    <property type="match status" value="1"/>
</dbReference>
<gene>
    <name evidence="3" type="ORF">M404DRAFT_961332</name>
</gene>
<proteinExistence type="predicted"/>
<dbReference type="InterPro" id="IPR056884">
    <property type="entry name" value="NPHP3-like_N"/>
</dbReference>
<accession>A0A0C3NLS9</accession>
<evidence type="ECO:0000313" key="3">
    <source>
        <dbReference type="EMBL" id="KIO01870.1"/>
    </source>
</evidence>
<reference evidence="4" key="2">
    <citation type="submission" date="2015-01" db="EMBL/GenBank/DDBJ databases">
        <title>Evolutionary Origins and Diversification of the Mycorrhizal Mutualists.</title>
        <authorList>
            <consortium name="DOE Joint Genome Institute"/>
            <consortium name="Mycorrhizal Genomics Consortium"/>
            <person name="Kohler A."/>
            <person name="Kuo A."/>
            <person name="Nagy L.G."/>
            <person name="Floudas D."/>
            <person name="Copeland A."/>
            <person name="Barry K.W."/>
            <person name="Cichocki N."/>
            <person name="Veneault-Fourrey C."/>
            <person name="LaButti K."/>
            <person name="Lindquist E.A."/>
            <person name="Lipzen A."/>
            <person name="Lundell T."/>
            <person name="Morin E."/>
            <person name="Murat C."/>
            <person name="Riley R."/>
            <person name="Ohm R."/>
            <person name="Sun H."/>
            <person name="Tunlid A."/>
            <person name="Henrissat B."/>
            <person name="Grigoriev I.V."/>
            <person name="Hibbett D.S."/>
            <person name="Martin F."/>
        </authorList>
    </citation>
    <scope>NUCLEOTIDE SEQUENCE [LARGE SCALE GENOMIC DNA]</scope>
    <source>
        <strain evidence="4">Marx 270</strain>
    </source>
</reference>
<dbReference type="PANTHER" id="PTHR10039">
    <property type="entry name" value="AMELOGENIN"/>
    <property type="match status" value="1"/>
</dbReference>
<sequence>MEQYRRREDRGVRVDAFRVLEDLDLDGLVRARGAGPNWTKKCLDGTRTDILTEIIDWIYDTDENVPRILWLHGQAGKGKSAIAHTIALWFENVGGVGSCFCFARDWQAEHLEKKIFRTIACDLAGRDPAFRRALAGALATDESLKTSSDVALQWQKLILEPLCEVSGHMVGNVVIVVDALDESGPEGSRKRLLSVLAAA</sequence>
<dbReference type="InParanoid" id="A0A0C3NLS9"/>
<feature type="non-terminal residue" evidence="3">
    <location>
        <position position="199"/>
    </location>
</feature>
<dbReference type="EMBL" id="KN831985">
    <property type="protein sequence ID" value="KIO01870.1"/>
    <property type="molecule type" value="Genomic_DNA"/>
</dbReference>
<name>A0A0C3NLS9_PISTI</name>